<dbReference type="RefSeq" id="WP_267281683.1">
    <property type="nucleotide sequence ID" value="NZ_JAOVZV010000014.1"/>
</dbReference>
<evidence type="ECO:0000256" key="1">
    <source>
        <dbReference type="SAM" id="SignalP"/>
    </source>
</evidence>
<reference evidence="2" key="1">
    <citation type="submission" date="2022-10" db="EMBL/GenBank/DDBJ databases">
        <title>Chryseobacterium sp. nov., a novel bacterial species.</title>
        <authorList>
            <person name="Cao Y."/>
        </authorList>
    </citation>
    <scope>NUCLEOTIDE SEQUENCE</scope>
    <source>
        <strain evidence="2">KC 927</strain>
    </source>
</reference>
<accession>A0ABT3Y4V0</accession>
<dbReference type="InterPro" id="IPR005901">
    <property type="entry name" value="GLPGLI"/>
</dbReference>
<keyword evidence="1" id="KW-0732">Signal</keyword>
<organism evidence="2 3">
    <name type="scientific">Chryseobacterium luquanense</name>
    <dbReference type="NCBI Taxonomy" id="2983766"/>
    <lineage>
        <taxon>Bacteria</taxon>
        <taxon>Pseudomonadati</taxon>
        <taxon>Bacteroidota</taxon>
        <taxon>Flavobacteriia</taxon>
        <taxon>Flavobacteriales</taxon>
        <taxon>Weeksellaceae</taxon>
        <taxon>Chryseobacterium group</taxon>
        <taxon>Chryseobacterium</taxon>
    </lineage>
</organism>
<feature type="signal peptide" evidence="1">
    <location>
        <begin position="1"/>
        <end position="18"/>
    </location>
</feature>
<protein>
    <submittedName>
        <fullName evidence="2">GLPGLI family protein</fullName>
    </submittedName>
</protein>
<dbReference type="NCBIfam" id="TIGR01200">
    <property type="entry name" value="GLPGLI"/>
    <property type="match status" value="1"/>
</dbReference>
<gene>
    <name evidence="2" type="ORF">OEA66_12480</name>
</gene>
<dbReference type="Pfam" id="PF09697">
    <property type="entry name" value="Porph_ging"/>
    <property type="match status" value="1"/>
</dbReference>
<dbReference type="Proteomes" id="UP001070176">
    <property type="component" value="Unassembled WGS sequence"/>
</dbReference>
<feature type="chain" id="PRO_5046940598" evidence="1">
    <location>
        <begin position="19"/>
        <end position="276"/>
    </location>
</feature>
<dbReference type="EMBL" id="JAOVZV010000014">
    <property type="protein sequence ID" value="MCX8533168.1"/>
    <property type="molecule type" value="Genomic_DNA"/>
</dbReference>
<evidence type="ECO:0000313" key="2">
    <source>
        <dbReference type="EMBL" id="MCX8533168.1"/>
    </source>
</evidence>
<sequence>MKKAGSILLILSLSLAKAQTHRFFYEVKYKEDSTQANYQKAFTVLDINPDETKYYDNSFLEKDSVNNINKSQNTNWTAQIPVTRKKNSSKNINFAFAGDQLYSYSTEDPVEWKLSEETKKTADFNLQKATTNFGGRKWTAWFTKEIPFSEGPYKFKGLPGLIISLEDSQKQFSFSLIKSKKLDQTYDTKNILEVRYGDKPLNVSEKIFIKKSLEYYEDPYQEDRINLKKGNTIIEIDGKKYTNASDLIPLIKSEQEYIRKQNNPIELNKAIRYPMK</sequence>
<proteinExistence type="predicted"/>
<evidence type="ECO:0000313" key="3">
    <source>
        <dbReference type="Proteomes" id="UP001070176"/>
    </source>
</evidence>
<keyword evidence="3" id="KW-1185">Reference proteome</keyword>
<comment type="caution">
    <text evidence="2">The sequence shown here is derived from an EMBL/GenBank/DDBJ whole genome shotgun (WGS) entry which is preliminary data.</text>
</comment>
<name>A0ABT3Y4V0_9FLAO</name>